<gene>
    <name evidence="2" type="ORF">J0I24_06590</name>
</gene>
<evidence type="ECO:0000313" key="3">
    <source>
        <dbReference type="Proteomes" id="UP000664800"/>
    </source>
</evidence>
<dbReference type="InterPro" id="IPR036653">
    <property type="entry name" value="CinA-like_C"/>
</dbReference>
<evidence type="ECO:0000259" key="1">
    <source>
        <dbReference type="Pfam" id="PF02464"/>
    </source>
</evidence>
<proteinExistence type="predicted"/>
<reference evidence="2" key="1">
    <citation type="submission" date="2021-02" db="EMBL/GenBank/DDBJ databases">
        <title>Thiocyanate and organic carbon inputs drive convergent selection for specific autotrophic Afipia and Thiobacillus strains within complex microbiomes.</title>
        <authorList>
            <person name="Huddy R.J."/>
            <person name="Sachdeva R."/>
            <person name="Kadzinga F."/>
            <person name="Kantor R.S."/>
            <person name="Harrison S.T.L."/>
            <person name="Banfield J.F."/>
        </authorList>
    </citation>
    <scope>NUCLEOTIDE SEQUENCE</scope>
    <source>
        <strain evidence="2">SCN18_13_7_16_R3_B_64_19</strain>
    </source>
</reference>
<dbReference type="InterPro" id="IPR008136">
    <property type="entry name" value="CinA_C"/>
</dbReference>
<evidence type="ECO:0000313" key="2">
    <source>
        <dbReference type="EMBL" id="MBN8743960.1"/>
    </source>
</evidence>
<comment type="caution">
    <text evidence="2">The sequence shown here is derived from an EMBL/GenBank/DDBJ whole genome shotgun (WGS) entry which is preliminary data.</text>
</comment>
<dbReference type="EMBL" id="JAFKMR010000014">
    <property type="protein sequence ID" value="MBN8743960.1"/>
    <property type="molecule type" value="Genomic_DNA"/>
</dbReference>
<feature type="domain" description="CinA C-terminal" evidence="1">
    <location>
        <begin position="12"/>
        <end position="165"/>
    </location>
</feature>
<protein>
    <submittedName>
        <fullName evidence="2">CinA family protein</fullName>
    </submittedName>
</protein>
<dbReference type="AlphaFoldDB" id="A0A8I1STW9"/>
<dbReference type="Pfam" id="PF02464">
    <property type="entry name" value="CinA"/>
    <property type="match status" value="1"/>
</dbReference>
<dbReference type="NCBIfam" id="TIGR00199">
    <property type="entry name" value="PncC_domain"/>
    <property type="match status" value="1"/>
</dbReference>
<dbReference type="Gene3D" id="3.90.950.20">
    <property type="entry name" value="CinA-like"/>
    <property type="match status" value="1"/>
</dbReference>
<organism evidence="2 3">
    <name type="scientific">Thiomonas arsenitoxydans (strain DSM 22701 / CIP 110005 / 3As)</name>
    <dbReference type="NCBI Taxonomy" id="426114"/>
    <lineage>
        <taxon>Bacteria</taxon>
        <taxon>Pseudomonadati</taxon>
        <taxon>Pseudomonadota</taxon>
        <taxon>Betaproteobacteria</taxon>
        <taxon>Burkholderiales</taxon>
        <taxon>Thiomonas</taxon>
    </lineage>
</organism>
<accession>A0A8I1STW9</accession>
<sequence length="170" mass="17641">MTRPDFDALCRLAADVGAACRARGWRLATAESCTGGLVSAAVTSVAGSSDWFDRGFVTYSNTAKSDLLGVNPELFAQVGAVSPEVASAMALGARQRAGVEIAVAITGIAGPGGGTAEKPVGTVWFGLAWKEGDAVQSETRHALFKGDRDSVRLQAAEFALRWLLQAAQPS</sequence>
<dbReference type="RefSeq" id="WP_276729323.1">
    <property type="nucleotide sequence ID" value="NZ_JAFKMR010000014.1"/>
</dbReference>
<dbReference type="SUPFAM" id="SSF142433">
    <property type="entry name" value="CinA-like"/>
    <property type="match status" value="1"/>
</dbReference>
<name>A0A8I1STW9_THIA3</name>
<dbReference type="Proteomes" id="UP000664800">
    <property type="component" value="Unassembled WGS sequence"/>
</dbReference>